<feature type="domain" description="HIT" evidence="2">
    <location>
        <begin position="1"/>
        <end position="106"/>
    </location>
</feature>
<dbReference type="Gene3D" id="3.30.428.10">
    <property type="entry name" value="HIT-like"/>
    <property type="match status" value="1"/>
</dbReference>
<feature type="short sequence motif" description="Histidine triad motif" evidence="1">
    <location>
        <begin position="91"/>
        <end position="95"/>
    </location>
</feature>
<dbReference type="EMBL" id="BPMK01000003">
    <property type="protein sequence ID" value="GIZ50879.1"/>
    <property type="molecule type" value="Genomic_DNA"/>
</dbReference>
<name>A0ABQ4Q139_9BURK</name>
<dbReference type="InterPro" id="IPR052908">
    <property type="entry name" value="AP-4-A_phosphorylase"/>
</dbReference>
<dbReference type="PANTHER" id="PTHR42997">
    <property type="entry name" value="HIT FAMILY HYDROLASE"/>
    <property type="match status" value="1"/>
</dbReference>
<gene>
    <name evidence="3" type="ORF">NCCP691_08930</name>
</gene>
<accession>A0ABQ4Q139</accession>
<evidence type="ECO:0000259" key="2">
    <source>
        <dbReference type="PROSITE" id="PS51084"/>
    </source>
</evidence>
<dbReference type="PROSITE" id="PS51084">
    <property type="entry name" value="HIT_2"/>
    <property type="match status" value="1"/>
</dbReference>
<dbReference type="Pfam" id="PF01230">
    <property type="entry name" value="HIT"/>
    <property type="match status" value="1"/>
</dbReference>
<dbReference type="SUPFAM" id="SSF54197">
    <property type="entry name" value="HIT-like"/>
    <property type="match status" value="1"/>
</dbReference>
<dbReference type="PANTHER" id="PTHR42997:SF1">
    <property type="entry name" value="AP-4-A PHOSPHORYLASE"/>
    <property type="match status" value="1"/>
</dbReference>
<keyword evidence="4" id="KW-1185">Reference proteome</keyword>
<evidence type="ECO:0000256" key="1">
    <source>
        <dbReference type="PROSITE-ProRule" id="PRU00464"/>
    </source>
</evidence>
<proteinExistence type="predicted"/>
<evidence type="ECO:0000313" key="3">
    <source>
        <dbReference type="EMBL" id="GIZ50879.1"/>
    </source>
</evidence>
<evidence type="ECO:0000313" key="4">
    <source>
        <dbReference type="Proteomes" id="UP000887222"/>
    </source>
</evidence>
<dbReference type="InterPro" id="IPR026026">
    <property type="entry name" value="HIT_Hint"/>
</dbReference>
<dbReference type="RefSeq" id="WP_220807049.1">
    <property type="nucleotide sequence ID" value="NZ_BPMK01000003.1"/>
</dbReference>
<dbReference type="InterPro" id="IPR036265">
    <property type="entry name" value="HIT-like_sf"/>
</dbReference>
<dbReference type="PIRSF" id="PIRSF000714">
    <property type="entry name" value="HIT"/>
    <property type="match status" value="1"/>
</dbReference>
<comment type="caution">
    <text evidence="3">The sequence shown here is derived from an EMBL/GenBank/DDBJ whole genome shotgun (WGS) entry which is preliminary data.</text>
</comment>
<reference evidence="3 4" key="1">
    <citation type="journal article" date="2022" name="Int. J. Syst. Evol. Microbiol.">
        <title>Noviherbaspirillum aridicola sp. nov., isolated from an arid soil in Pakistan.</title>
        <authorList>
            <person name="Khan I.U."/>
            <person name="Saqib M."/>
            <person name="Amin A."/>
            <person name="Hussain F."/>
            <person name="Li L."/>
            <person name="Liu Y.H."/>
            <person name="Fang B.Z."/>
            <person name="Ahmed I."/>
            <person name="Li W.J."/>
        </authorList>
    </citation>
    <scope>NUCLEOTIDE SEQUENCE [LARGE SCALE GENOMIC DNA]</scope>
    <source>
        <strain evidence="3 4">NCCP-691</strain>
    </source>
</reference>
<organism evidence="3 4">
    <name type="scientific">Noviherbaspirillum aridicola</name>
    <dbReference type="NCBI Taxonomy" id="2849687"/>
    <lineage>
        <taxon>Bacteria</taxon>
        <taxon>Pseudomonadati</taxon>
        <taxon>Pseudomonadota</taxon>
        <taxon>Betaproteobacteria</taxon>
        <taxon>Burkholderiales</taxon>
        <taxon>Oxalobacteraceae</taxon>
        <taxon>Noviherbaspirillum</taxon>
    </lineage>
</organism>
<dbReference type="InterPro" id="IPR011146">
    <property type="entry name" value="HIT-like"/>
</dbReference>
<sequence>MSDKPSCELCEQPGGEVIYRDDNYRIVLVDDERYPGFCRVIWNAHAREMTDLSSAERAILIAAVFQVEEAVREAMAPDKVNVASLGNVVPHLHWHVIPRYENDAHFPNPIWGELRRTPDPSDIEQRRARVERLRELLQDRFHESLL</sequence>
<dbReference type="Proteomes" id="UP000887222">
    <property type="component" value="Unassembled WGS sequence"/>
</dbReference>
<protein>
    <submittedName>
        <fullName evidence="3">HIT domain-containing protein</fullName>
    </submittedName>
</protein>